<dbReference type="AlphaFoldDB" id="A0A1F5GAY3"/>
<dbReference type="EMBL" id="MFAY01000021">
    <property type="protein sequence ID" value="OGD89010.1"/>
    <property type="molecule type" value="Genomic_DNA"/>
</dbReference>
<protein>
    <recommendedName>
        <fullName evidence="2">SWIM-type domain-containing protein</fullName>
    </recommendedName>
</protein>
<evidence type="ECO:0000313" key="4">
    <source>
        <dbReference type="Proteomes" id="UP000178577"/>
    </source>
</evidence>
<sequence length="243" mass="27288">MQPKYDLDKIKFATDGPTFEKAVDLYEKGKVTQFKEELNGFFAIVLGTKPYKVYVDNRHYDQGDCECYLGQNDTLCKHMVAVAIRAVTGGKPLSDENKRLVTQVTCSGKLGELSKNELSVVKKSITGAMKYIKPYNGPSRIWFSYQSSLSEGCNRLAKIVSELPVSEQTAKLLVDMLLRLDNKLCRSGIDDSDGTVGGFIEETVQMLKEYSKLDPFCAKAFNELKDKETCFGWEEPLLDIGHH</sequence>
<proteinExistence type="predicted"/>
<feature type="domain" description="SWIM-type" evidence="2">
    <location>
        <begin position="51"/>
        <end position="87"/>
    </location>
</feature>
<evidence type="ECO:0000259" key="2">
    <source>
        <dbReference type="PROSITE" id="PS50966"/>
    </source>
</evidence>
<dbReference type="GO" id="GO:0008270">
    <property type="term" value="F:zinc ion binding"/>
    <property type="evidence" value="ECO:0007669"/>
    <property type="project" value="UniProtKB-KW"/>
</dbReference>
<accession>A0A1F5GAY3</accession>
<reference evidence="3 4" key="1">
    <citation type="journal article" date="2016" name="Nat. Commun.">
        <title>Thousands of microbial genomes shed light on interconnected biogeochemical processes in an aquifer system.</title>
        <authorList>
            <person name="Anantharaman K."/>
            <person name="Brown C.T."/>
            <person name="Hug L.A."/>
            <person name="Sharon I."/>
            <person name="Castelle C.J."/>
            <person name="Probst A.J."/>
            <person name="Thomas B.C."/>
            <person name="Singh A."/>
            <person name="Wilkins M.J."/>
            <person name="Karaoz U."/>
            <person name="Brodie E.L."/>
            <person name="Williams K.H."/>
            <person name="Hubbard S.S."/>
            <person name="Banfield J.F."/>
        </authorList>
    </citation>
    <scope>NUCLEOTIDE SEQUENCE [LARGE SCALE GENOMIC DNA]</scope>
</reference>
<gene>
    <name evidence="3" type="ORF">A2693_00465</name>
</gene>
<keyword evidence="1" id="KW-0862">Zinc</keyword>
<organism evidence="3 4">
    <name type="scientific">Candidatus Curtissbacteria bacterium RIFCSPHIGHO2_01_FULL_40_12</name>
    <dbReference type="NCBI Taxonomy" id="1797710"/>
    <lineage>
        <taxon>Bacteria</taxon>
        <taxon>Candidatus Curtissiibacteriota</taxon>
    </lineage>
</organism>
<name>A0A1F5GAY3_9BACT</name>
<keyword evidence="1" id="KW-0863">Zinc-finger</keyword>
<dbReference type="PROSITE" id="PS50966">
    <property type="entry name" value="ZF_SWIM"/>
    <property type="match status" value="1"/>
</dbReference>
<dbReference type="Pfam" id="PF04434">
    <property type="entry name" value="SWIM"/>
    <property type="match status" value="1"/>
</dbReference>
<dbReference type="InterPro" id="IPR007527">
    <property type="entry name" value="Znf_SWIM"/>
</dbReference>
<evidence type="ECO:0000256" key="1">
    <source>
        <dbReference type="PROSITE-ProRule" id="PRU00325"/>
    </source>
</evidence>
<keyword evidence="1" id="KW-0479">Metal-binding</keyword>
<dbReference type="Proteomes" id="UP000178577">
    <property type="component" value="Unassembled WGS sequence"/>
</dbReference>
<evidence type="ECO:0000313" key="3">
    <source>
        <dbReference type="EMBL" id="OGD89010.1"/>
    </source>
</evidence>
<comment type="caution">
    <text evidence="3">The sequence shown here is derived from an EMBL/GenBank/DDBJ whole genome shotgun (WGS) entry which is preliminary data.</text>
</comment>